<evidence type="ECO:0000313" key="1">
    <source>
        <dbReference type="EMBL" id="THU96221.1"/>
    </source>
</evidence>
<dbReference type="EMBL" id="ML179181">
    <property type="protein sequence ID" value="THU96221.1"/>
    <property type="molecule type" value="Genomic_DNA"/>
</dbReference>
<dbReference type="Proteomes" id="UP000297245">
    <property type="component" value="Unassembled WGS sequence"/>
</dbReference>
<gene>
    <name evidence="1" type="ORF">K435DRAFT_778601</name>
</gene>
<sequence>MTTALSIPIPFFLIYHVQDLFQDLDFRLENVASPESPQYLKLHSTLSASINPRSQVYPQA</sequence>
<reference evidence="1 2" key="1">
    <citation type="journal article" date="2019" name="Nat. Ecol. Evol.">
        <title>Megaphylogeny resolves global patterns of mushroom evolution.</title>
        <authorList>
            <person name="Varga T."/>
            <person name="Krizsan K."/>
            <person name="Foldi C."/>
            <person name="Dima B."/>
            <person name="Sanchez-Garcia M."/>
            <person name="Sanchez-Ramirez S."/>
            <person name="Szollosi G.J."/>
            <person name="Szarkandi J.G."/>
            <person name="Papp V."/>
            <person name="Albert L."/>
            <person name="Andreopoulos W."/>
            <person name="Angelini C."/>
            <person name="Antonin V."/>
            <person name="Barry K.W."/>
            <person name="Bougher N.L."/>
            <person name="Buchanan P."/>
            <person name="Buyck B."/>
            <person name="Bense V."/>
            <person name="Catcheside P."/>
            <person name="Chovatia M."/>
            <person name="Cooper J."/>
            <person name="Damon W."/>
            <person name="Desjardin D."/>
            <person name="Finy P."/>
            <person name="Geml J."/>
            <person name="Haridas S."/>
            <person name="Hughes K."/>
            <person name="Justo A."/>
            <person name="Karasinski D."/>
            <person name="Kautmanova I."/>
            <person name="Kiss B."/>
            <person name="Kocsube S."/>
            <person name="Kotiranta H."/>
            <person name="LaButti K.M."/>
            <person name="Lechner B.E."/>
            <person name="Liimatainen K."/>
            <person name="Lipzen A."/>
            <person name="Lukacs Z."/>
            <person name="Mihaltcheva S."/>
            <person name="Morgado L.N."/>
            <person name="Niskanen T."/>
            <person name="Noordeloos M.E."/>
            <person name="Ohm R.A."/>
            <person name="Ortiz-Santana B."/>
            <person name="Ovrebo C."/>
            <person name="Racz N."/>
            <person name="Riley R."/>
            <person name="Savchenko A."/>
            <person name="Shiryaev A."/>
            <person name="Soop K."/>
            <person name="Spirin V."/>
            <person name="Szebenyi C."/>
            <person name="Tomsovsky M."/>
            <person name="Tulloss R.E."/>
            <person name="Uehling J."/>
            <person name="Grigoriev I.V."/>
            <person name="Vagvolgyi C."/>
            <person name="Papp T."/>
            <person name="Martin F.M."/>
            <person name="Miettinen O."/>
            <person name="Hibbett D.S."/>
            <person name="Nagy L.G."/>
        </authorList>
    </citation>
    <scope>NUCLEOTIDE SEQUENCE [LARGE SCALE GENOMIC DNA]</scope>
    <source>
        <strain evidence="1 2">CBS 962.96</strain>
    </source>
</reference>
<protein>
    <submittedName>
        <fullName evidence="1">Uncharacterized protein</fullName>
    </submittedName>
</protein>
<organism evidence="1 2">
    <name type="scientific">Dendrothele bispora (strain CBS 962.96)</name>
    <dbReference type="NCBI Taxonomy" id="1314807"/>
    <lineage>
        <taxon>Eukaryota</taxon>
        <taxon>Fungi</taxon>
        <taxon>Dikarya</taxon>
        <taxon>Basidiomycota</taxon>
        <taxon>Agaricomycotina</taxon>
        <taxon>Agaricomycetes</taxon>
        <taxon>Agaricomycetidae</taxon>
        <taxon>Agaricales</taxon>
        <taxon>Agaricales incertae sedis</taxon>
        <taxon>Dendrothele</taxon>
    </lineage>
</organism>
<dbReference type="AlphaFoldDB" id="A0A4S8M2V6"/>
<keyword evidence="2" id="KW-1185">Reference proteome</keyword>
<accession>A0A4S8M2V6</accession>
<evidence type="ECO:0000313" key="2">
    <source>
        <dbReference type="Proteomes" id="UP000297245"/>
    </source>
</evidence>
<proteinExistence type="predicted"/>
<name>A0A4S8M2V6_DENBC</name>